<organism evidence="1 2">
    <name type="scientific">Deinococcus antarcticus</name>
    <dbReference type="NCBI Taxonomy" id="1298767"/>
    <lineage>
        <taxon>Bacteria</taxon>
        <taxon>Thermotogati</taxon>
        <taxon>Deinococcota</taxon>
        <taxon>Deinococci</taxon>
        <taxon>Deinococcales</taxon>
        <taxon>Deinococcaceae</taxon>
        <taxon>Deinococcus</taxon>
    </lineage>
</organism>
<gene>
    <name evidence="1" type="ORF">ACFOPQ_08040</name>
</gene>
<sequence length="60" mass="6599">MGDDDKKQFNIYLPADLIREVKIASIDARLSLSAYVERALRDHLAQAKTAAQPSAKGAQE</sequence>
<evidence type="ECO:0000313" key="1">
    <source>
        <dbReference type="EMBL" id="MFC3860711.1"/>
    </source>
</evidence>
<dbReference type="InterPro" id="IPR010985">
    <property type="entry name" value="Ribbon_hlx_hlx"/>
</dbReference>
<protein>
    <submittedName>
        <fullName evidence="1">CopG family transcriptional regulator</fullName>
    </submittedName>
</protein>
<keyword evidence="2" id="KW-1185">Reference proteome</keyword>
<reference evidence="2" key="1">
    <citation type="journal article" date="2019" name="Int. J. Syst. Evol. Microbiol.">
        <title>The Global Catalogue of Microorganisms (GCM) 10K type strain sequencing project: providing services to taxonomists for standard genome sequencing and annotation.</title>
        <authorList>
            <consortium name="The Broad Institute Genomics Platform"/>
            <consortium name="The Broad Institute Genome Sequencing Center for Infectious Disease"/>
            <person name="Wu L."/>
            <person name="Ma J."/>
        </authorList>
    </citation>
    <scope>NUCLEOTIDE SEQUENCE [LARGE SCALE GENOMIC DNA]</scope>
    <source>
        <strain evidence="2">CCTCC AB 2013263</strain>
    </source>
</reference>
<dbReference type="RefSeq" id="WP_380076905.1">
    <property type="nucleotide sequence ID" value="NZ_JBHRZF010000091.1"/>
</dbReference>
<dbReference type="Gene3D" id="1.10.1220.10">
    <property type="entry name" value="Met repressor-like"/>
    <property type="match status" value="1"/>
</dbReference>
<dbReference type="SUPFAM" id="SSF47598">
    <property type="entry name" value="Ribbon-helix-helix"/>
    <property type="match status" value="1"/>
</dbReference>
<evidence type="ECO:0000313" key="2">
    <source>
        <dbReference type="Proteomes" id="UP001595748"/>
    </source>
</evidence>
<dbReference type="EMBL" id="JBHRZF010000091">
    <property type="protein sequence ID" value="MFC3860711.1"/>
    <property type="molecule type" value="Genomic_DNA"/>
</dbReference>
<comment type="caution">
    <text evidence="1">The sequence shown here is derived from an EMBL/GenBank/DDBJ whole genome shotgun (WGS) entry which is preliminary data.</text>
</comment>
<name>A0ABV8A849_9DEIO</name>
<accession>A0ABV8A849</accession>
<dbReference type="Proteomes" id="UP001595748">
    <property type="component" value="Unassembled WGS sequence"/>
</dbReference>
<proteinExistence type="predicted"/>
<dbReference type="InterPro" id="IPR013321">
    <property type="entry name" value="Arc_rbn_hlx_hlx"/>
</dbReference>